<dbReference type="Gene3D" id="3.20.20.60">
    <property type="entry name" value="Phosphoenolpyruvate-binding domains"/>
    <property type="match status" value="1"/>
</dbReference>
<dbReference type="SUPFAM" id="SSF51621">
    <property type="entry name" value="Phosphoenolpyruvate/pyruvate domain"/>
    <property type="match status" value="1"/>
</dbReference>
<dbReference type="CDD" id="cd00377">
    <property type="entry name" value="ICL_PEPM"/>
    <property type="match status" value="1"/>
</dbReference>
<keyword evidence="2" id="KW-1185">Reference proteome</keyword>
<accession>A0ABW1A1X8</accession>
<dbReference type="PANTHER" id="PTHR42905:SF16">
    <property type="entry name" value="CARBOXYPHOSPHONOENOLPYRUVATE PHOSPHONOMUTASE-LIKE PROTEIN (AFU_ORTHOLOGUE AFUA_5G07230)"/>
    <property type="match status" value="1"/>
</dbReference>
<keyword evidence="1" id="KW-0456">Lyase</keyword>
<dbReference type="Proteomes" id="UP001596074">
    <property type="component" value="Unassembled WGS sequence"/>
</dbReference>
<dbReference type="InterPro" id="IPR039556">
    <property type="entry name" value="ICL/PEPM"/>
</dbReference>
<proteinExistence type="predicted"/>
<dbReference type="InterPro" id="IPR015813">
    <property type="entry name" value="Pyrv/PenolPyrv_kinase-like_dom"/>
</dbReference>
<gene>
    <name evidence="1" type="ORF">ACFPZN_18965</name>
</gene>
<dbReference type="PANTHER" id="PTHR42905">
    <property type="entry name" value="PHOSPHOENOLPYRUVATE CARBOXYLASE"/>
    <property type="match status" value="1"/>
</dbReference>
<dbReference type="Pfam" id="PF13714">
    <property type="entry name" value="PEP_mutase"/>
    <property type="match status" value="1"/>
</dbReference>
<evidence type="ECO:0000313" key="2">
    <source>
        <dbReference type="Proteomes" id="UP001596074"/>
    </source>
</evidence>
<comment type="caution">
    <text evidence="1">The sequence shown here is derived from an EMBL/GenBank/DDBJ whole genome shotgun (WGS) entry which is preliminary data.</text>
</comment>
<evidence type="ECO:0000313" key="1">
    <source>
        <dbReference type="EMBL" id="MFC5747713.1"/>
    </source>
</evidence>
<dbReference type="GO" id="GO:0016829">
    <property type="term" value="F:lyase activity"/>
    <property type="evidence" value="ECO:0007669"/>
    <property type="project" value="UniProtKB-KW"/>
</dbReference>
<dbReference type="RefSeq" id="WP_378283331.1">
    <property type="nucleotide sequence ID" value="NZ_JBHSON010000024.1"/>
</dbReference>
<sequence>MTERNEKAARLRELHRPGEPLILPNVWDAGSAGVVEELGYPAIATASAAIAAMLGYPDHEGAPADEMFAAAGRVIRAVTVPVTVDAEAGYGLPPAELVERLADIGAAGCNLEDTDHRTGSLVEVSAQADRIAAVRAAADAAGVDLVINARADTFIGKAPDPVPAAIERGRRYLEAGADCVYPIMVALADDIAALVEGIPGPINANQLPGMDLARLAELGVARVSYGPMPYLMGLDTLKGMAGRLLDGGDPYDTSGK</sequence>
<reference evidence="2" key="1">
    <citation type="journal article" date="2019" name="Int. J. Syst. Evol. Microbiol.">
        <title>The Global Catalogue of Microorganisms (GCM) 10K type strain sequencing project: providing services to taxonomists for standard genome sequencing and annotation.</title>
        <authorList>
            <consortium name="The Broad Institute Genomics Platform"/>
            <consortium name="The Broad Institute Genome Sequencing Center for Infectious Disease"/>
            <person name="Wu L."/>
            <person name="Ma J."/>
        </authorList>
    </citation>
    <scope>NUCLEOTIDE SEQUENCE [LARGE SCALE GENOMIC DNA]</scope>
    <source>
        <strain evidence="2">KCTC 42087</strain>
    </source>
</reference>
<dbReference type="EMBL" id="JBHSON010000024">
    <property type="protein sequence ID" value="MFC5747713.1"/>
    <property type="molecule type" value="Genomic_DNA"/>
</dbReference>
<protein>
    <submittedName>
        <fullName evidence="1">Isocitrate lyase/phosphoenolpyruvate mutase family protein</fullName>
    </submittedName>
</protein>
<organism evidence="1 2">
    <name type="scientific">Actinomadura rugatobispora</name>
    <dbReference type="NCBI Taxonomy" id="1994"/>
    <lineage>
        <taxon>Bacteria</taxon>
        <taxon>Bacillati</taxon>
        <taxon>Actinomycetota</taxon>
        <taxon>Actinomycetes</taxon>
        <taxon>Streptosporangiales</taxon>
        <taxon>Thermomonosporaceae</taxon>
        <taxon>Actinomadura</taxon>
    </lineage>
</organism>
<name>A0ABW1A1X8_9ACTN</name>
<dbReference type="InterPro" id="IPR040442">
    <property type="entry name" value="Pyrv_kinase-like_dom_sf"/>
</dbReference>